<proteinExistence type="predicted"/>
<dbReference type="Proteomes" id="UP001632038">
    <property type="component" value="Unassembled WGS sequence"/>
</dbReference>
<keyword evidence="3" id="KW-1185">Reference proteome</keyword>
<dbReference type="InterPro" id="IPR006527">
    <property type="entry name" value="F-box-assoc_dom_typ1"/>
</dbReference>
<dbReference type="PANTHER" id="PTHR31672">
    <property type="entry name" value="BNACNNG10540D PROTEIN"/>
    <property type="match status" value="1"/>
</dbReference>
<gene>
    <name evidence="2" type="ORF">CASFOL_011113</name>
</gene>
<dbReference type="InterPro" id="IPR001810">
    <property type="entry name" value="F-box_dom"/>
</dbReference>
<dbReference type="PANTHER" id="PTHR31672:SF13">
    <property type="entry name" value="F-BOX PROTEIN CPR30-LIKE"/>
    <property type="match status" value="1"/>
</dbReference>
<dbReference type="CDD" id="cd22157">
    <property type="entry name" value="F-box_AtFBW1-like"/>
    <property type="match status" value="1"/>
</dbReference>
<dbReference type="Pfam" id="PF07734">
    <property type="entry name" value="FBA_1"/>
    <property type="match status" value="1"/>
</dbReference>
<sequence length="366" mass="42217">MSPLSDCVFPEEIMLCILTRLPVKSILRFRSVCKPWSNLFSTRQFMKMHQGQYSSDPNNQSVIIDHCNAKNMMSLFKIESNETKPMILDHPHLEIKIQSMGCCNGLICLTPLDDIPSNFFLWNPAMKVYKYVKIFGFSDIETESLGFGYDAERDDYKVVRIVWFLEKKEVDVGMWVEVYSVSTDSWITIKPDFKFKVFSTVNTVIANGNPYWIAEVEEEEDMFMSVLVCFDVRRMVFKVVPLHSIVCNIEHATLMDWKGSLGSLVCTTTDCDNMTKPLHVLVFDDDDQIWRKVRTFGPIEVDVGEVMGCSVNVKMLCCKDDKLFVFDPETGWVKFYESELPLVEIQACLYTERLTCIKGMVSEPEK</sequence>
<evidence type="ECO:0000313" key="2">
    <source>
        <dbReference type="EMBL" id="KAL3645933.1"/>
    </source>
</evidence>
<evidence type="ECO:0000313" key="3">
    <source>
        <dbReference type="Proteomes" id="UP001632038"/>
    </source>
</evidence>
<evidence type="ECO:0000259" key="1">
    <source>
        <dbReference type="PROSITE" id="PS50181"/>
    </source>
</evidence>
<dbReference type="InterPro" id="IPR011043">
    <property type="entry name" value="Gal_Oxase/kelch_b-propeller"/>
</dbReference>
<accession>A0ABD3DUZ5</accession>
<dbReference type="InterPro" id="IPR017451">
    <property type="entry name" value="F-box-assoc_interact_dom"/>
</dbReference>
<feature type="domain" description="F-box" evidence="1">
    <location>
        <begin position="3"/>
        <end position="48"/>
    </location>
</feature>
<dbReference type="Gene3D" id="1.20.1280.50">
    <property type="match status" value="1"/>
</dbReference>
<dbReference type="SUPFAM" id="SSF81383">
    <property type="entry name" value="F-box domain"/>
    <property type="match status" value="1"/>
</dbReference>
<dbReference type="AlphaFoldDB" id="A0ABD3DUZ5"/>
<dbReference type="InterPro" id="IPR036047">
    <property type="entry name" value="F-box-like_dom_sf"/>
</dbReference>
<organism evidence="2 3">
    <name type="scientific">Castilleja foliolosa</name>
    <dbReference type="NCBI Taxonomy" id="1961234"/>
    <lineage>
        <taxon>Eukaryota</taxon>
        <taxon>Viridiplantae</taxon>
        <taxon>Streptophyta</taxon>
        <taxon>Embryophyta</taxon>
        <taxon>Tracheophyta</taxon>
        <taxon>Spermatophyta</taxon>
        <taxon>Magnoliopsida</taxon>
        <taxon>eudicotyledons</taxon>
        <taxon>Gunneridae</taxon>
        <taxon>Pentapetalae</taxon>
        <taxon>asterids</taxon>
        <taxon>lamiids</taxon>
        <taxon>Lamiales</taxon>
        <taxon>Orobanchaceae</taxon>
        <taxon>Pedicularideae</taxon>
        <taxon>Castillejinae</taxon>
        <taxon>Castilleja</taxon>
    </lineage>
</organism>
<reference evidence="3" key="1">
    <citation type="journal article" date="2024" name="IScience">
        <title>Strigolactones Initiate the Formation of Haustorium-like Structures in Castilleja.</title>
        <authorList>
            <person name="Buerger M."/>
            <person name="Peterson D."/>
            <person name="Chory J."/>
        </authorList>
    </citation>
    <scope>NUCLEOTIDE SEQUENCE [LARGE SCALE GENOMIC DNA]</scope>
</reference>
<name>A0ABD3DUZ5_9LAMI</name>
<dbReference type="SUPFAM" id="SSF50965">
    <property type="entry name" value="Galactose oxidase, central domain"/>
    <property type="match status" value="1"/>
</dbReference>
<dbReference type="PROSITE" id="PS50181">
    <property type="entry name" value="FBOX"/>
    <property type="match status" value="1"/>
</dbReference>
<dbReference type="EMBL" id="JAVIJP010000013">
    <property type="protein sequence ID" value="KAL3645933.1"/>
    <property type="molecule type" value="Genomic_DNA"/>
</dbReference>
<dbReference type="SMART" id="SM00256">
    <property type="entry name" value="FBOX"/>
    <property type="match status" value="1"/>
</dbReference>
<comment type="caution">
    <text evidence="2">The sequence shown here is derived from an EMBL/GenBank/DDBJ whole genome shotgun (WGS) entry which is preliminary data.</text>
</comment>
<protein>
    <recommendedName>
        <fullName evidence="1">F-box domain-containing protein</fullName>
    </recommendedName>
</protein>
<dbReference type="Pfam" id="PF00646">
    <property type="entry name" value="F-box"/>
    <property type="match status" value="1"/>
</dbReference>
<dbReference type="NCBIfam" id="TIGR01640">
    <property type="entry name" value="F_box_assoc_1"/>
    <property type="match status" value="1"/>
</dbReference>
<dbReference type="InterPro" id="IPR050796">
    <property type="entry name" value="SCF_F-box_component"/>
</dbReference>